<dbReference type="InterPro" id="IPR015421">
    <property type="entry name" value="PyrdxlP-dep_Trfase_major"/>
</dbReference>
<dbReference type="PANTHER" id="PTHR46383">
    <property type="entry name" value="ASPARTATE AMINOTRANSFERASE"/>
    <property type="match status" value="1"/>
</dbReference>
<dbReference type="InterPro" id="IPR004839">
    <property type="entry name" value="Aminotransferase_I/II_large"/>
</dbReference>
<dbReference type="GeneID" id="106768432"/>
<keyword evidence="4" id="KW-0808">Transferase</keyword>
<dbReference type="GO" id="GO:0006520">
    <property type="term" value="P:amino acid metabolic process"/>
    <property type="evidence" value="ECO:0007669"/>
    <property type="project" value="InterPro"/>
</dbReference>
<evidence type="ECO:0000256" key="3">
    <source>
        <dbReference type="ARBA" id="ARBA00022576"/>
    </source>
</evidence>
<dbReference type="InterPro" id="IPR015424">
    <property type="entry name" value="PyrdxlP-dep_Trfase"/>
</dbReference>
<dbReference type="Pfam" id="PF00155">
    <property type="entry name" value="Aminotran_1_2"/>
    <property type="match status" value="1"/>
</dbReference>
<keyword evidence="5" id="KW-0663">Pyridoxal phosphate</keyword>
<reference evidence="7" key="1">
    <citation type="journal article" date="2014" name="Nat. Commun.">
        <title>Genome sequence of mungbean and insights into evolution within Vigna species.</title>
        <authorList>
            <person name="Kang Y.J."/>
            <person name="Kim S.K."/>
            <person name="Kim M.Y."/>
            <person name="Lestari P."/>
            <person name="Kim K.H."/>
            <person name="Ha B.K."/>
            <person name="Jun T.H."/>
            <person name="Hwang W.J."/>
            <person name="Lee T."/>
            <person name="Lee J."/>
            <person name="Shim S."/>
            <person name="Yoon M.Y."/>
            <person name="Jang Y.E."/>
            <person name="Han K.S."/>
            <person name="Taeprayoon P."/>
            <person name="Yoon N."/>
            <person name="Somta P."/>
            <person name="Tanya P."/>
            <person name="Kim K.S."/>
            <person name="Gwag J.G."/>
            <person name="Moon J.K."/>
            <person name="Lee Y.H."/>
            <person name="Park B.S."/>
            <person name="Bombarely A."/>
            <person name="Doyle J.J."/>
            <person name="Jackson S.A."/>
            <person name="Schafleitner R."/>
            <person name="Srinives P."/>
            <person name="Varshney R.K."/>
            <person name="Lee S.H."/>
        </authorList>
    </citation>
    <scope>NUCLEOTIDE SEQUENCE [LARGE SCALE GENOMIC DNA]</scope>
    <source>
        <strain evidence="7">cv. VC1973A</strain>
    </source>
</reference>
<keyword evidence="7" id="KW-1185">Reference proteome</keyword>
<protein>
    <submittedName>
        <fullName evidence="8">Bifunctional aspartate aminotransferase and glutamate/aspartate-prephenate aminotransferase-like</fullName>
    </submittedName>
</protein>
<dbReference type="Gene3D" id="3.90.1150.10">
    <property type="entry name" value="Aspartate Aminotransferase, domain 1"/>
    <property type="match status" value="1"/>
</dbReference>
<sequence>MTGWRLGYIASPKHFVGACGKIQSQFTSGASSIAQKAAVVGLGLGYAGGEAVSTMIRAFKERRDFLVKSFREIDGVKISEPQGAFYLFIDFSIYYGREVEGFGKIEDSESLCRYLLDVGQLFSCNWFKDLMIFMSRKFCNNLLFNCLRCKIVGKN</sequence>
<dbReference type="RefSeq" id="XP_022634377.1">
    <property type="nucleotide sequence ID" value="XM_022778656.1"/>
</dbReference>
<evidence type="ECO:0000259" key="6">
    <source>
        <dbReference type="Pfam" id="PF00155"/>
    </source>
</evidence>
<organism evidence="7 8">
    <name type="scientific">Vigna radiata var. radiata</name>
    <name type="common">Mung bean</name>
    <name type="synonym">Phaseolus aureus</name>
    <dbReference type="NCBI Taxonomy" id="3916"/>
    <lineage>
        <taxon>Eukaryota</taxon>
        <taxon>Viridiplantae</taxon>
        <taxon>Streptophyta</taxon>
        <taxon>Embryophyta</taxon>
        <taxon>Tracheophyta</taxon>
        <taxon>Spermatophyta</taxon>
        <taxon>Magnoliopsida</taxon>
        <taxon>eudicotyledons</taxon>
        <taxon>Gunneridae</taxon>
        <taxon>Pentapetalae</taxon>
        <taxon>rosids</taxon>
        <taxon>fabids</taxon>
        <taxon>Fabales</taxon>
        <taxon>Fabaceae</taxon>
        <taxon>Papilionoideae</taxon>
        <taxon>50 kb inversion clade</taxon>
        <taxon>NPAAA clade</taxon>
        <taxon>indigoferoid/millettioid clade</taxon>
        <taxon>Phaseoleae</taxon>
        <taxon>Vigna</taxon>
    </lineage>
</organism>
<evidence type="ECO:0000256" key="2">
    <source>
        <dbReference type="ARBA" id="ARBA00007441"/>
    </source>
</evidence>
<dbReference type="SUPFAM" id="SSF53383">
    <property type="entry name" value="PLP-dependent transferases"/>
    <property type="match status" value="1"/>
</dbReference>
<dbReference type="AlphaFoldDB" id="A0A3Q0EW48"/>
<evidence type="ECO:0000256" key="4">
    <source>
        <dbReference type="ARBA" id="ARBA00022679"/>
    </source>
</evidence>
<dbReference type="InterPro" id="IPR050596">
    <property type="entry name" value="AspAT/PAT-like"/>
</dbReference>
<evidence type="ECO:0000313" key="8">
    <source>
        <dbReference type="RefSeq" id="XP_022634377.1"/>
    </source>
</evidence>
<comment type="similarity">
    <text evidence="2">Belongs to the class-I pyridoxal-phosphate-dependent aminotransferase family.</text>
</comment>
<dbReference type="Proteomes" id="UP000087766">
    <property type="component" value="Chromosome 1"/>
</dbReference>
<dbReference type="STRING" id="3916.A0A3Q0EW48"/>
<dbReference type="PANTHER" id="PTHR46383:SF1">
    <property type="entry name" value="ASPARTATE AMINOTRANSFERASE"/>
    <property type="match status" value="1"/>
</dbReference>
<dbReference type="OrthoDB" id="2414662at2759"/>
<name>A0A3Q0EW48_VIGRR</name>
<dbReference type="KEGG" id="vra:106768432"/>
<evidence type="ECO:0000256" key="1">
    <source>
        <dbReference type="ARBA" id="ARBA00001933"/>
    </source>
</evidence>
<keyword evidence="3" id="KW-0032">Aminotransferase</keyword>
<dbReference type="Gene3D" id="3.40.640.10">
    <property type="entry name" value="Type I PLP-dependent aspartate aminotransferase-like (Major domain)"/>
    <property type="match status" value="1"/>
</dbReference>
<reference evidence="8" key="2">
    <citation type="submission" date="2025-08" db="UniProtKB">
        <authorList>
            <consortium name="RefSeq"/>
        </authorList>
    </citation>
    <scope>IDENTIFICATION</scope>
    <source>
        <tissue evidence="8">Leaf</tissue>
    </source>
</reference>
<comment type="cofactor">
    <cofactor evidence="1">
        <name>pyridoxal 5'-phosphate</name>
        <dbReference type="ChEBI" id="CHEBI:597326"/>
    </cofactor>
</comment>
<feature type="domain" description="Aminotransferase class I/classII large" evidence="6">
    <location>
        <begin position="1"/>
        <end position="113"/>
    </location>
</feature>
<dbReference type="GO" id="GO:0030170">
    <property type="term" value="F:pyridoxal phosphate binding"/>
    <property type="evidence" value="ECO:0007669"/>
    <property type="project" value="InterPro"/>
</dbReference>
<evidence type="ECO:0000256" key="5">
    <source>
        <dbReference type="ARBA" id="ARBA00022898"/>
    </source>
</evidence>
<evidence type="ECO:0000313" key="7">
    <source>
        <dbReference type="Proteomes" id="UP000087766"/>
    </source>
</evidence>
<dbReference type="InterPro" id="IPR015422">
    <property type="entry name" value="PyrdxlP-dep_Trfase_small"/>
</dbReference>
<gene>
    <name evidence="8" type="primary">LOC106768432</name>
</gene>
<dbReference type="GO" id="GO:0008483">
    <property type="term" value="F:transaminase activity"/>
    <property type="evidence" value="ECO:0007669"/>
    <property type="project" value="UniProtKB-KW"/>
</dbReference>
<accession>A0A3Q0EW48</accession>
<proteinExistence type="inferred from homology"/>